<comment type="caution">
    <text evidence="1">The sequence shown here is derived from an EMBL/GenBank/DDBJ whole genome shotgun (WGS) entry which is preliminary data.</text>
</comment>
<dbReference type="AlphaFoldDB" id="A0A5C6V818"/>
<reference evidence="1 2" key="1">
    <citation type="journal article" date="2018" name="Int. J. Syst. Evol. Microbiol.">
        <title>Paraburkholderia azotifigens sp. nov., a nitrogen-fixing bacterium isolated from paddy soil.</title>
        <authorList>
            <person name="Choi G.M."/>
            <person name="Im W.T."/>
        </authorList>
    </citation>
    <scope>NUCLEOTIDE SEQUENCE [LARGE SCALE GENOMIC DNA]</scope>
    <source>
        <strain evidence="1 2">NF 2-5-3</strain>
    </source>
</reference>
<proteinExistence type="predicted"/>
<dbReference type="Proteomes" id="UP000321776">
    <property type="component" value="Unassembled WGS sequence"/>
</dbReference>
<sequence>MQSTTNIQTPVIGLSTYRGGASELLNPFIGDPCLILETVSPEWSQEYESHKGAFRVTTLDHPETPVLALEMSAGKCYHFTLMDLTDPELCSVLETWIRKGCFVVAERRGDQVAVSGCRLTDEYVRMIEKARNGRVPCGSEAFLQFSQVLIQGGTCERFAASNMSSRDVEPVVEIQVLKSATRCE</sequence>
<name>A0A5C6V818_9BURK</name>
<evidence type="ECO:0000313" key="2">
    <source>
        <dbReference type="Proteomes" id="UP000321776"/>
    </source>
</evidence>
<accession>A0A5C6V818</accession>
<protein>
    <submittedName>
        <fullName evidence="1">Uncharacterized protein</fullName>
    </submittedName>
</protein>
<evidence type="ECO:0000313" key="1">
    <source>
        <dbReference type="EMBL" id="TXC80596.1"/>
    </source>
</evidence>
<organism evidence="1 2">
    <name type="scientific">Paraburkholderia azotifigens</name>
    <dbReference type="NCBI Taxonomy" id="2057004"/>
    <lineage>
        <taxon>Bacteria</taxon>
        <taxon>Pseudomonadati</taxon>
        <taxon>Pseudomonadota</taxon>
        <taxon>Betaproteobacteria</taxon>
        <taxon>Burkholderiales</taxon>
        <taxon>Burkholderiaceae</taxon>
        <taxon>Paraburkholderia</taxon>
    </lineage>
</organism>
<dbReference type="RefSeq" id="WP_147238072.1">
    <property type="nucleotide sequence ID" value="NZ_VOQS01000005.1"/>
</dbReference>
<gene>
    <name evidence="1" type="ORF">FRZ40_40785</name>
</gene>
<dbReference type="EMBL" id="VOQS01000005">
    <property type="protein sequence ID" value="TXC80596.1"/>
    <property type="molecule type" value="Genomic_DNA"/>
</dbReference>